<sequence length="136" mass="15229">MRKLSKSLKDFGAELLRDLDNTMYSPTSMLWTDSLRPGEWALVIGTMHARLPVGMNQEEFDSIQNRMSADISRIIQESALENPNFDVIAISPRDPFLVKLQTSVSTGMDAIDGIDANNINIEGIGVSNNYVYRLHI</sequence>
<reference evidence="1 4" key="2">
    <citation type="submission" date="2020-08" db="EMBL/GenBank/DDBJ databases">
        <title>Genomic Encyclopedia of Type Strains, Phase IV (KMG-IV): sequencing the most valuable type-strain genomes for metagenomic binning, comparative biology and taxonomic classification.</title>
        <authorList>
            <person name="Goeker M."/>
        </authorList>
    </citation>
    <scope>NUCLEOTIDE SEQUENCE [LARGE SCALE GENOMIC DNA]</scope>
    <source>
        <strain evidence="1 4">DSM 12027</strain>
    </source>
</reference>
<gene>
    <name evidence="2" type="ORF">FHR04_20465</name>
    <name evidence="1" type="ORF">HNQ04_004173</name>
</gene>
<dbReference type="AlphaFoldDB" id="A0A5C4XEQ0"/>
<dbReference type="Proteomes" id="UP000629870">
    <property type="component" value="Unassembled WGS sequence"/>
</dbReference>
<proteinExistence type="predicted"/>
<comment type="caution">
    <text evidence="2">The sequence shown here is derived from an EMBL/GenBank/DDBJ whole genome shotgun (WGS) entry which is preliminary data.</text>
</comment>
<evidence type="ECO:0000313" key="3">
    <source>
        <dbReference type="Proteomes" id="UP000313988"/>
    </source>
</evidence>
<evidence type="ECO:0000313" key="1">
    <source>
        <dbReference type="EMBL" id="MBB6018891.1"/>
    </source>
</evidence>
<dbReference type="Proteomes" id="UP000313988">
    <property type="component" value="Unassembled WGS sequence"/>
</dbReference>
<dbReference type="OrthoDB" id="10007389at2"/>
<dbReference type="EMBL" id="VDMO01000051">
    <property type="protein sequence ID" value="TNM61985.1"/>
    <property type="molecule type" value="Genomic_DNA"/>
</dbReference>
<name>A0A5C4XEQ0_9DEIO</name>
<organism evidence="2 3">
    <name type="scientific">Deinococcus radiopugnans ATCC 19172</name>
    <dbReference type="NCBI Taxonomy" id="585398"/>
    <lineage>
        <taxon>Bacteria</taxon>
        <taxon>Thermotogati</taxon>
        <taxon>Deinococcota</taxon>
        <taxon>Deinococci</taxon>
        <taxon>Deinococcales</taxon>
        <taxon>Deinococcaceae</taxon>
        <taxon>Deinococcus</taxon>
    </lineage>
</organism>
<dbReference type="EMBL" id="JACHEW010000050">
    <property type="protein sequence ID" value="MBB6018891.1"/>
    <property type="molecule type" value="Genomic_DNA"/>
</dbReference>
<protein>
    <submittedName>
        <fullName evidence="2">Uncharacterized protein</fullName>
    </submittedName>
</protein>
<accession>A0A5C4XEQ0</accession>
<evidence type="ECO:0000313" key="4">
    <source>
        <dbReference type="Proteomes" id="UP000629870"/>
    </source>
</evidence>
<evidence type="ECO:0000313" key="2">
    <source>
        <dbReference type="EMBL" id="TNM61985.1"/>
    </source>
</evidence>
<dbReference type="RefSeq" id="WP_139405026.1">
    <property type="nucleotide sequence ID" value="NZ_JACHEW010000050.1"/>
</dbReference>
<keyword evidence="4" id="KW-1185">Reference proteome</keyword>
<reference evidence="2 3" key="1">
    <citation type="submission" date="2019-06" db="EMBL/GenBank/DDBJ databases">
        <title>Genome sequence of Deinococcus radiopugnans ATCC 19172.</title>
        <authorList>
            <person name="Maclea K.S."/>
            <person name="Maynard C.R."/>
        </authorList>
    </citation>
    <scope>NUCLEOTIDE SEQUENCE [LARGE SCALE GENOMIC DNA]</scope>
    <source>
        <strain evidence="2 3">ATCC 19172</strain>
    </source>
</reference>